<dbReference type="GO" id="GO:0016301">
    <property type="term" value="F:kinase activity"/>
    <property type="evidence" value="ECO:0007669"/>
    <property type="project" value="TreeGrafter"/>
</dbReference>
<keyword evidence="2" id="KW-0067">ATP-binding</keyword>
<dbReference type="GO" id="GO:0000049">
    <property type="term" value="F:tRNA binding"/>
    <property type="evidence" value="ECO:0007669"/>
    <property type="project" value="TreeGrafter"/>
</dbReference>
<dbReference type="Gene3D" id="3.40.50.300">
    <property type="entry name" value="P-loop containing nucleotide triphosphate hydrolases"/>
    <property type="match status" value="2"/>
</dbReference>
<proteinExistence type="predicted"/>
<evidence type="ECO:0000313" key="6">
    <source>
        <dbReference type="Proteomes" id="UP000694557"/>
    </source>
</evidence>
<dbReference type="SUPFAM" id="SSF52540">
    <property type="entry name" value="P-loop containing nucleoside triphosphate hydrolases"/>
    <property type="match status" value="1"/>
</dbReference>
<feature type="signal peptide" evidence="4">
    <location>
        <begin position="1"/>
        <end position="22"/>
    </location>
</feature>
<dbReference type="InterPro" id="IPR027417">
    <property type="entry name" value="P-loop_NTPase"/>
</dbReference>
<organism evidence="5 6">
    <name type="scientific">Oncorhynchus kisutch</name>
    <name type="common">Coho salmon</name>
    <name type="synonym">Salmo kisutch</name>
    <dbReference type="NCBI Taxonomy" id="8019"/>
    <lineage>
        <taxon>Eukaryota</taxon>
        <taxon>Metazoa</taxon>
        <taxon>Chordata</taxon>
        <taxon>Craniata</taxon>
        <taxon>Vertebrata</taxon>
        <taxon>Euteleostomi</taxon>
        <taxon>Actinopterygii</taxon>
        <taxon>Neopterygii</taxon>
        <taxon>Teleostei</taxon>
        <taxon>Protacanthopterygii</taxon>
        <taxon>Salmoniformes</taxon>
        <taxon>Salmonidae</taxon>
        <taxon>Salmoninae</taxon>
        <taxon>Oncorhynchus</taxon>
    </lineage>
</organism>
<sequence>MCTRICLCVLCGLPAAGKSTLAQALNSHSVQRGWRSAVISYDDLIPGDAFNVKEVEDEEDIPRSQTQTEWKCHRQAVLRCVEQFLQSPTEQLPPIIYQINRDARSRLLHAAQACGTPAGSSQACGTPVGSSQVCGTPAGSSQAYPSPSDRPPPPLVILLDDNFYYPSMRYEVYQLARKHSVGFCQVYVHCPVESCVRRNQLRPQPLPSDVIVEMAKRMEPPNPQRNSWEQNSVTLDSEHHFTIEYIQRLVKVISTALENPLSPVQDNTEQKEADRQSCVSSVVHQADQACRRLVSQAMQEAREHQLPSERMRSLAADFNESKTTFLQDLRRQVLHGLPLTQGEGVEVERVVNRAVEVERVVNRAVEVERVVNRAVEVERVVNRAVEVERVVNRAVEVERVVNRAVEVERVVNRAVEVERVVNRAVEVERVVNRAVEVERVVNRAVEVERVVNRAVDVFNKEKQEIIARYLPPYDTENEG</sequence>
<gene>
    <name evidence="5" type="primary">PSTK</name>
</gene>
<reference evidence="5" key="1">
    <citation type="submission" date="2025-08" db="UniProtKB">
        <authorList>
            <consortium name="Ensembl"/>
        </authorList>
    </citation>
    <scope>IDENTIFICATION</scope>
</reference>
<evidence type="ECO:0000313" key="5">
    <source>
        <dbReference type="Ensembl" id="ENSOKIP00005112363.1"/>
    </source>
</evidence>
<dbReference type="Proteomes" id="UP000694557">
    <property type="component" value="Unassembled WGS sequence"/>
</dbReference>
<evidence type="ECO:0000256" key="3">
    <source>
        <dbReference type="SAM" id="MobiDB-lite"/>
    </source>
</evidence>
<evidence type="ECO:0000256" key="4">
    <source>
        <dbReference type="SAM" id="SignalP"/>
    </source>
</evidence>
<name>A0A8C7L5W0_ONCKI</name>
<evidence type="ECO:0000256" key="1">
    <source>
        <dbReference type="ARBA" id="ARBA00022741"/>
    </source>
</evidence>
<dbReference type="GeneTree" id="ENSGT00390000017554"/>
<feature type="compositionally biased region" description="Polar residues" evidence="3">
    <location>
        <begin position="119"/>
        <end position="144"/>
    </location>
</feature>
<protein>
    <submittedName>
        <fullName evidence="5">Phosphoseryl-tRNA kinase</fullName>
    </submittedName>
</protein>
<feature type="region of interest" description="Disordered" evidence="3">
    <location>
        <begin position="119"/>
        <end position="152"/>
    </location>
</feature>
<dbReference type="GO" id="GO:0005524">
    <property type="term" value="F:ATP binding"/>
    <property type="evidence" value="ECO:0007669"/>
    <property type="project" value="UniProtKB-KW"/>
</dbReference>
<keyword evidence="6" id="KW-1185">Reference proteome</keyword>
<keyword evidence="1" id="KW-0547">Nucleotide-binding</keyword>
<dbReference type="Pfam" id="PF08433">
    <property type="entry name" value="KTI12"/>
    <property type="match status" value="2"/>
</dbReference>
<keyword evidence="4" id="KW-0732">Signal</keyword>
<dbReference type="InterPro" id="IPR052648">
    <property type="entry name" value="Ser-tRNA(Sec)_kinase"/>
</dbReference>
<evidence type="ECO:0000256" key="2">
    <source>
        <dbReference type="ARBA" id="ARBA00022840"/>
    </source>
</evidence>
<dbReference type="PANTHER" id="PTHR20873:SF0">
    <property type="entry name" value="L-SERYL-TRNA(SEC) KINASE"/>
    <property type="match status" value="1"/>
</dbReference>
<dbReference type="AlphaFoldDB" id="A0A8C7L5W0"/>
<feature type="chain" id="PRO_5034556344" evidence="4">
    <location>
        <begin position="23"/>
        <end position="479"/>
    </location>
</feature>
<dbReference type="Ensembl" id="ENSOKIT00005120290.1">
    <property type="protein sequence ID" value="ENSOKIP00005112363.1"/>
    <property type="gene ID" value="ENSOKIG00005048944.1"/>
</dbReference>
<dbReference type="PANTHER" id="PTHR20873">
    <property type="entry name" value="L-SERYL-TRNA(SEC) KINASE"/>
    <property type="match status" value="1"/>
</dbReference>
<reference evidence="5" key="2">
    <citation type="submission" date="2025-09" db="UniProtKB">
        <authorList>
            <consortium name="Ensembl"/>
        </authorList>
    </citation>
    <scope>IDENTIFICATION</scope>
</reference>
<accession>A0A8C7L5W0</accession>
<dbReference type="InterPro" id="IPR013641">
    <property type="entry name" value="KTI12/PSTK"/>
</dbReference>